<comment type="caution">
    <text evidence="21">The sequence shown here is derived from an EMBL/GenBank/DDBJ whole genome shotgun (WGS) entry which is preliminary data.</text>
</comment>
<keyword evidence="13" id="KW-0999">Mitochondrion inner membrane</keyword>
<evidence type="ECO:0000256" key="1">
    <source>
        <dbReference type="ARBA" id="ARBA00002490"/>
    </source>
</evidence>
<evidence type="ECO:0000256" key="4">
    <source>
        <dbReference type="ARBA" id="ARBA00008370"/>
    </source>
</evidence>
<evidence type="ECO:0000256" key="8">
    <source>
        <dbReference type="ARBA" id="ARBA00022692"/>
    </source>
</evidence>
<evidence type="ECO:0000256" key="6">
    <source>
        <dbReference type="ARBA" id="ARBA00019222"/>
    </source>
</evidence>
<keyword evidence="8 19" id="KW-0812">Transmembrane</keyword>
<dbReference type="Pfam" id="PF26191">
    <property type="entry name" value="RING-HC_RBR_RNF216"/>
    <property type="match status" value="1"/>
</dbReference>
<dbReference type="SUPFAM" id="SSF57850">
    <property type="entry name" value="RING/U-box"/>
    <property type="match status" value="2"/>
</dbReference>
<evidence type="ECO:0000256" key="17">
    <source>
        <dbReference type="ARBA" id="ARBA00023136"/>
    </source>
</evidence>
<name>A0A8H7UC80_9FUNG</name>
<organism evidence="21 22">
    <name type="scientific">Umbelopsis vinacea</name>
    <dbReference type="NCBI Taxonomy" id="44442"/>
    <lineage>
        <taxon>Eukaryota</taxon>
        <taxon>Fungi</taxon>
        <taxon>Fungi incertae sedis</taxon>
        <taxon>Mucoromycota</taxon>
        <taxon>Mucoromycotina</taxon>
        <taxon>Umbelopsidomycetes</taxon>
        <taxon>Umbelopsidales</taxon>
        <taxon>Umbelopsidaceae</taxon>
        <taxon>Umbelopsis</taxon>
    </lineage>
</organism>
<keyword evidence="9" id="KW-0479">Metal-binding</keyword>
<comment type="function">
    <text evidence="1">Required for the assembly of the mitochondrial respiratory chain complex IV (CIV), also known as cytochrome c oxidase. May participate in merging the COX1 and COX2 assembly lines.</text>
</comment>
<dbReference type="PANTHER" id="PTHR22770:SF42">
    <property type="entry name" value="FINGER PROTEIN (ZIN), PUTATIVE (AFU_ORTHOLOGUE AFUA_4G03910)-RELATED"/>
    <property type="match status" value="1"/>
</dbReference>
<keyword evidence="11" id="KW-0863">Zinc-finger</keyword>
<keyword evidence="17 19" id="KW-0472">Membrane</keyword>
<feature type="transmembrane region" description="Helical" evidence="19">
    <location>
        <begin position="392"/>
        <end position="409"/>
    </location>
</feature>
<evidence type="ECO:0000256" key="3">
    <source>
        <dbReference type="ARBA" id="ARBA00004906"/>
    </source>
</evidence>
<comment type="pathway">
    <text evidence="3">Protein modification; protein ubiquitination.</text>
</comment>
<keyword evidence="15 19" id="KW-1133">Transmembrane helix</keyword>
<feature type="domain" description="RING-type" evidence="20">
    <location>
        <begin position="244"/>
        <end position="539"/>
    </location>
</feature>
<evidence type="ECO:0000256" key="11">
    <source>
        <dbReference type="ARBA" id="ARBA00022771"/>
    </source>
</evidence>
<dbReference type="InterPro" id="IPR047546">
    <property type="entry name" value="Rcat_RBR_RNF216"/>
</dbReference>
<evidence type="ECO:0000256" key="18">
    <source>
        <dbReference type="SAM" id="MobiDB-lite"/>
    </source>
</evidence>
<keyword evidence="12" id="KW-0833">Ubl conjugation pathway</keyword>
<evidence type="ECO:0000256" key="15">
    <source>
        <dbReference type="ARBA" id="ARBA00022989"/>
    </source>
</evidence>
<dbReference type="Gene3D" id="1.20.120.1750">
    <property type="match status" value="1"/>
</dbReference>
<dbReference type="OrthoDB" id="10009520at2759"/>
<dbReference type="InterPro" id="IPR051628">
    <property type="entry name" value="LUBAC_E3_Ligases"/>
</dbReference>
<dbReference type="AlphaFoldDB" id="A0A8H7UC80"/>
<evidence type="ECO:0000256" key="10">
    <source>
        <dbReference type="ARBA" id="ARBA00022737"/>
    </source>
</evidence>
<dbReference type="InterPro" id="IPR047544">
    <property type="entry name" value="RING-HC_RBR_RNF216"/>
</dbReference>
<feature type="transmembrane region" description="Helical" evidence="19">
    <location>
        <begin position="622"/>
        <end position="640"/>
    </location>
</feature>
<feature type="transmembrane region" description="Helical" evidence="19">
    <location>
        <begin position="365"/>
        <end position="386"/>
    </location>
</feature>
<evidence type="ECO:0000256" key="12">
    <source>
        <dbReference type="ARBA" id="ARBA00022786"/>
    </source>
</evidence>
<evidence type="ECO:0000256" key="5">
    <source>
        <dbReference type="ARBA" id="ARBA00015368"/>
    </source>
</evidence>
<sequence>MVQSRFQRGKALAELIRRFPDADPNYLLDCLACYNEDPVQRISDKMVSFKGYYPRRPSQSEPGSVVVKNQYLHFLATELFPDCHVNLLRECLLPQKHSHIEAVCEKILQEKQLPVRLQSGIIERHEFITSEQYRSQALNQLTHDYPNVWKSSIRAVMAENNSNYLKSYDQLAEMGSGGFWISIRNLFKHWSTSATSSTVRAVVDKSELAEELKIIRKRRLDEQEQTDKVFAITLNDKEYATTGAYISCECCFDDCTFEQLQSCSSGDHLFCKDCVERYISEGIFGQGNLRGVSPIACMNSSSDCEGIFTRRVLEATLSSDVWKVYEQSLTKEEVSRSSSSVVQCPFCDYCEIDDHIRPLSVIQEYAPILVFCIACVLELPVVFILATWFHGVAAYVTLLAVHISVQWMLHFADWRDQIRIVYKRIQDRHRGKCFQCRNPKCGKTSCLLCSKAVNGLHSCTDDAQDAYRLYVEKAMADAVKRTCPVCNLSFQKSDGCNKMTCLCGYTMCYVCRKDIGKESYSHFCQHFREVPGRSCAECSKCDLYKTESDDTSVRAAARKARQEYVAAHPEVLQHMDKADTPTIGPPTATEALSKMPTFPSKPYRPQTTVINSWNSRAKRSPVLFFGLPFILTMVGASFGLSQLTQTRYDHRDLHHRKVAKEEALGMEKNRRQFSLQEEYWRLQAKSDEDDDWEQVRVERPPGVEQ</sequence>
<gene>
    <name evidence="21" type="ORF">INT44_006826</name>
</gene>
<feature type="compositionally biased region" description="Basic and acidic residues" evidence="18">
    <location>
        <begin position="693"/>
        <end position="705"/>
    </location>
</feature>
<accession>A0A8H7UC80</accession>
<dbReference type="GO" id="GO:0005743">
    <property type="term" value="C:mitochondrial inner membrane"/>
    <property type="evidence" value="ECO:0007669"/>
    <property type="project" value="UniProtKB-SubCell"/>
</dbReference>
<keyword evidence="14" id="KW-0862">Zinc</keyword>
<evidence type="ECO:0000256" key="19">
    <source>
        <dbReference type="SAM" id="Phobius"/>
    </source>
</evidence>
<dbReference type="InterPro" id="IPR020164">
    <property type="entry name" value="Cyt_c_Oxase_assmbl_COX16"/>
</dbReference>
<evidence type="ECO:0000259" key="20">
    <source>
        <dbReference type="PROSITE" id="PS51873"/>
    </source>
</evidence>
<keyword evidence="7" id="KW-0808">Transferase</keyword>
<keyword evidence="10" id="KW-0677">Repeat</keyword>
<dbReference type="InterPro" id="IPR044066">
    <property type="entry name" value="TRIAD_supradom"/>
</dbReference>
<evidence type="ECO:0000256" key="14">
    <source>
        <dbReference type="ARBA" id="ARBA00022833"/>
    </source>
</evidence>
<dbReference type="GO" id="GO:0016740">
    <property type="term" value="F:transferase activity"/>
    <property type="evidence" value="ECO:0007669"/>
    <property type="project" value="UniProtKB-KW"/>
</dbReference>
<reference evidence="21" key="1">
    <citation type="submission" date="2020-12" db="EMBL/GenBank/DDBJ databases">
        <title>Metabolic potential, ecology and presence of endohyphal bacteria is reflected in genomic diversity of Mucoromycotina.</title>
        <authorList>
            <person name="Muszewska A."/>
            <person name="Okrasinska A."/>
            <person name="Steczkiewicz K."/>
            <person name="Drgas O."/>
            <person name="Orlowska M."/>
            <person name="Perlinska-Lenart U."/>
            <person name="Aleksandrzak-Piekarczyk T."/>
            <person name="Szatraj K."/>
            <person name="Zielenkiewicz U."/>
            <person name="Pilsyk S."/>
            <person name="Malc E."/>
            <person name="Mieczkowski P."/>
            <person name="Kruszewska J.S."/>
            <person name="Biernat P."/>
            <person name="Pawlowska J."/>
        </authorList>
    </citation>
    <scope>NUCLEOTIDE SEQUENCE</scope>
    <source>
        <strain evidence="21">WA0000051536</strain>
    </source>
</reference>
<evidence type="ECO:0000256" key="9">
    <source>
        <dbReference type="ARBA" id="ARBA00022723"/>
    </source>
</evidence>
<comment type="similarity">
    <text evidence="4">Belongs to the COX16 family.</text>
</comment>
<dbReference type="GO" id="GO:0008270">
    <property type="term" value="F:zinc ion binding"/>
    <property type="evidence" value="ECO:0007669"/>
    <property type="project" value="UniProtKB-KW"/>
</dbReference>
<dbReference type="InterPro" id="IPR013083">
    <property type="entry name" value="Znf_RING/FYVE/PHD"/>
</dbReference>
<evidence type="ECO:0000256" key="13">
    <source>
        <dbReference type="ARBA" id="ARBA00022792"/>
    </source>
</evidence>
<evidence type="ECO:0000256" key="16">
    <source>
        <dbReference type="ARBA" id="ARBA00023128"/>
    </source>
</evidence>
<keyword evidence="22" id="KW-1185">Reference proteome</keyword>
<dbReference type="Gene3D" id="3.30.40.10">
    <property type="entry name" value="Zinc/RING finger domain, C3HC4 (zinc finger)"/>
    <property type="match status" value="1"/>
</dbReference>
<evidence type="ECO:0000313" key="22">
    <source>
        <dbReference type="Proteomes" id="UP000612746"/>
    </source>
</evidence>
<evidence type="ECO:0000256" key="7">
    <source>
        <dbReference type="ARBA" id="ARBA00022679"/>
    </source>
</evidence>
<dbReference type="Proteomes" id="UP000612746">
    <property type="component" value="Unassembled WGS sequence"/>
</dbReference>
<keyword evidence="16" id="KW-0496">Mitochondrion</keyword>
<dbReference type="Pfam" id="PF26200">
    <property type="entry name" value="Rcat_RNF216"/>
    <property type="match status" value="1"/>
</dbReference>
<dbReference type="PANTHER" id="PTHR22770">
    <property type="entry name" value="UBIQUITIN CONJUGATING ENZYME 7 INTERACTING PROTEIN-RELATED"/>
    <property type="match status" value="1"/>
</dbReference>
<protein>
    <recommendedName>
        <fullName evidence="5">Cytochrome c oxidase assembly protein COX16, mitochondrial</fullName>
    </recommendedName>
    <alternativeName>
        <fullName evidence="6">Cytochrome c oxidase assembly protein cox16, mitochondrial</fullName>
    </alternativeName>
</protein>
<dbReference type="CDD" id="cd16630">
    <property type="entry name" value="RING-HC_RBR_RNF216"/>
    <property type="match status" value="1"/>
</dbReference>
<feature type="region of interest" description="Disordered" evidence="18">
    <location>
        <begin position="685"/>
        <end position="705"/>
    </location>
</feature>
<dbReference type="Pfam" id="PF14138">
    <property type="entry name" value="COX16"/>
    <property type="match status" value="1"/>
</dbReference>
<proteinExistence type="inferred from homology"/>
<comment type="subcellular location">
    <subcellularLocation>
        <location evidence="2">Mitochondrion inner membrane</location>
        <topology evidence="2">Single-pass membrane protein</topology>
    </subcellularLocation>
</comment>
<dbReference type="PROSITE" id="PS51873">
    <property type="entry name" value="TRIAD"/>
    <property type="match status" value="1"/>
</dbReference>
<dbReference type="EMBL" id="JAEPRA010000016">
    <property type="protein sequence ID" value="KAG2174563.1"/>
    <property type="molecule type" value="Genomic_DNA"/>
</dbReference>
<evidence type="ECO:0000313" key="21">
    <source>
        <dbReference type="EMBL" id="KAG2174563.1"/>
    </source>
</evidence>
<evidence type="ECO:0000256" key="2">
    <source>
        <dbReference type="ARBA" id="ARBA00004434"/>
    </source>
</evidence>
<dbReference type="CDD" id="cd20353">
    <property type="entry name" value="Rcat_RBR_RNF216"/>
    <property type="match status" value="1"/>
</dbReference>